<dbReference type="PROSITE" id="PS50089">
    <property type="entry name" value="ZF_RING_2"/>
    <property type="match status" value="1"/>
</dbReference>
<reference evidence="7 8" key="1">
    <citation type="submission" date="2021-05" db="EMBL/GenBank/DDBJ databases">
        <authorList>
            <person name="Zahm M."/>
            <person name="Klopp C."/>
            <person name="Cabau C."/>
            <person name="Kuhl H."/>
            <person name="Suciu R."/>
            <person name="Ciorpac M."/>
            <person name="Holostenco D."/>
            <person name="Gessner J."/>
            <person name="Wuertz S."/>
            <person name="Hohne C."/>
            <person name="Stock M."/>
            <person name="Gislard M."/>
            <person name="Lluch J."/>
            <person name="Milhes M."/>
            <person name="Lampietro C."/>
            <person name="Lopez Roques C."/>
            <person name="Donnadieu C."/>
            <person name="Du K."/>
            <person name="Schartl M."/>
            <person name="Guiguen Y."/>
        </authorList>
    </citation>
    <scope>NUCLEOTIDE SEQUENCE [LARGE SCALE GENOMIC DNA]</scope>
    <source>
        <strain evidence="7">Hh-F2</strain>
        <tissue evidence="7">Blood</tissue>
    </source>
</reference>
<feature type="compositionally biased region" description="Basic residues" evidence="5">
    <location>
        <begin position="102"/>
        <end position="111"/>
    </location>
</feature>
<organism evidence="7 8">
    <name type="scientific">Huso huso</name>
    <name type="common">Beluga</name>
    <name type="synonym">Acipenser huso</name>
    <dbReference type="NCBI Taxonomy" id="61971"/>
    <lineage>
        <taxon>Eukaryota</taxon>
        <taxon>Metazoa</taxon>
        <taxon>Chordata</taxon>
        <taxon>Craniata</taxon>
        <taxon>Vertebrata</taxon>
        <taxon>Euteleostomi</taxon>
        <taxon>Actinopterygii</taxon>
        <taxon>Chondrostei</taxon>
        <taxon>Acipenseriformes</taxon>
        <taxon>Acipenseridae</taxon>
        <taxon>Huso</taxon>
    </lineage>
</organism>
<evidence type="ECO:0000256" key="4">
    <source>
        <dbReference type="PROSITE-ProRule" id="PRU00175"/>
    </source>
</evidence>
<dbReference type="InterPro" id="IPR013083">
    <property type="entry name" value="Znf_RING/FYVE/PHD"/>
</dbReference>
<protein>
    <submittedName>
        <fullName evidence="7">E3 ubiquitin-protein ligase RNF152-like</fullName>
    </submittedName>
</protein>
<gene>
    <name evidence="7" type="ORF">HHUSO_G36265</name>
</gene>
<feature type="domain" description="RING-type" evidence="6">
    <location>
        <begin position="19"/>
        <end position="65"/>
    </location>
</feature>
<comment type="caution">
    <text evidence="7">The sequence shown here is derived from an EMBL/GenBank/DDBJ whole genome shotgun (WGS) entry which is preliminary data.</text>
</comment>
<dbReference type="PANTHER" id="PTHR22791">
    <property type="entry name" value="RING-TYPE DOMAIN-CONTAINING PROTEIN"/>
    <property type="match status" value="1"/>
</dbReference>
<dbReference type="Pfam" id="PF13445">
    <property type="entry name" value="zf-RING_UBOX"/>
    <property type="match status" value="1"/>
</dbReference>
<dbReference type="EMBL" id="JAHFZB010000056">
    <property type="protein sequence ID" value="KAK6466549.1"/>
    <property type="molecule type" value="Genomic_DNA"/>
</dbReference>
<name>A0ABR0Y2K1_HUSHU</name>
<dbReference type="SUPFAM" id="SSF57850">
    <property type="entry name" value="RING/U-box"/>
    <property type="match status" value="1"/>
</dbReference>
<dbReference type="InterPro" id="IPR017907">
    <property type="entry name" value="Znf_RING_CS"/>
</dbReference>
<evidence type="ECO:0000256" key="5">
    <source>
        <dbReference type="SAM" id="MobiDB-lite"/>
    </source>
</evidence>
<keyword evidence="1" id="KW-0479">Metal-binding</keyword>
<feature type="region of interest" description="Disordered" evidence="5">
    <location>
        <begin position="90"/>
        <end position="137"/>
    </location>
</feature>
<dbReference type="Proteomes" id="UP001369086">
    <property type="component" value="Unassembled WGS sequence"/>
</dbReference>
<proteinExistence type="predicted"/>
<dbReference type="InterPro" id="IPR051435">
    <property type="entry name" value="RING_finger_E3_ubiq-ligases"/>
</dbReference>
<accession>A0ABR0Y2K1</accession>
<evidence type="ECO:0000256" key="1">
    <source>
        <dbReference type="ARBA" id="ARBA00022723"/>
    </source>
</evidence>
<evidence type="ECO:0000313" key="7">
    <source>
        <dbReference type="EMBL" id="KAK6466549.1"/>
    </source>
</evidence>
<evidence type="ECO:0000313" key="8">
    <source>
        <dbReference type="Proteomes" id="UP001369086"/>
    </source>
</evidence>
<keyword evidence="2 4" id="KW-0863">Zinc-finger</keyword>
<feature type="non-terminal residue" evidence="7">
    <location>
        <position position="178"/>
    </location>
</feature>
<dbReference type="PANTHER" id="PTHR22791:SF22">
    <property type="entry name" value="RING FINGER PROTEIN 222-LIKE ISOFORM X1"/>
    <property type="match status" value="1"/>
</dbReference>
<dbReference type="PROSITE" id="PS00518">
    <property type="entry name" value="ZF_RING_1"/>
    <property type="match status" value="1"/>
</dbReference>
<evidence type="ECO:0000256" key="2">
    <source>
        <dbReference type="ARBA" id="ARBA00022771"/>
    </source>
</evidence>
<dbReference type="SMART" id="SM00184">
    <property type="entry name" value="RING"/>
    <property type="match status" value="1"/>
</dbReference>
<dbReference type="Gene3D" id="3.30.40.10">
    <property type="entry name" value="Zinc/RING finger domain, C3HC4 (zinc finger)"/>
    <property type="match status" value="1"/>
</dbReference>
<sequence>MAEIPGFVPDASSTEQVECPVCYQEYNQGVKRPRLLECNHIFCTECLQKIQLAVPSNAISCPLCRHATPLTPGGRSLPALPARGPAFQTHDGHPAPGLLRGVQRRPPLHHTAHPESPGGADGEGGGDWLSTAPSCPGQGTAAEAGSCARAAALRRVLGVFRHGLRGGRVCWVSFFSLL</sequence>
<keyword evidence="8" id="KW-1185">Reference proteome</keyword>
<dbReference type="InterPro" id="IPR027370">
    <property type="entry name" value="Znf-RING_euk"/>
</dbReference>
<keyword evidence="3" id="KW-0862">Zinc</keyword>
<evidence type="ECO:0000259" key="6">
    <source>
        <dbReference type="PROSITE" id="PS50089"/>
    </source>
</evidence>
<dbReference type="InterPro" id="IPR001841">
    <property type="entry name" value="Znf_RING"/>
</dbReference>
<evidence type="ECO:0000256" key="3">
    <source>
        <dbReference type="ARBA" id="ARBA00022833"/>
    </source>
</evidence>